<comment type="similarity">
    <text evidence="1">Belongs to the glycosyl hydrolase 25 family.</text>
</comment>
<dbReference type="EMBL" id="JBBNFP010000060">
    <property type="protein sequence ID" value="MEQ2487615.1"/>
    <property type="molecule type" value="Genomic_DNA"/>
</dbReference>
<keyword evidence="6" id="KW-1185">Reference proteome</keyword>
<dbReference type="PANTHER" id="PTHR34135:SF2">
    <property type="entry name" value="LYSOZYME"/>
    <property type="match status" value="1"/>
</dbReference>
<keyword evidence="2" id="KW-0378">Hydrolase</keyword>
<feature type="chain" id="PRO_5045688941" evidence="4">
    <location>
        <begin position="20"/>
        <end position="230"/>
    </location>
</feature>
<keyword evidence="4" id="KW-0732">Signal</keyword>
<dbReference type="Proteomes" id="UP001487296">
    <property type="component" value="Unassembled WGS sequence"/>
</dbReference>
<protein>
    <submittedName>
        <fullName evidence="5">GH25 family lysozyme</fullName>
    </submittedName>
</protein>
<evidence type="ECO:0000256" key="3">
    <source>
        <dbReference type="ARBA" id="ARBA00023295"/>
    </source>
</evidence>
<evidence type="ECO:0000256" key="4">
    <source>
        <dbReference type="SAM" id="SignalP"/>
    </source>
</evidence>
<dbReference type="Gene3D" id="3.20.20.80">
    <property type="entry name" value="Glycosidases"/>
    <property type="match status" value="1"/>
</dbReference>
<evidence type="ECO:0000313" key="5">
    <source>
        <dbReference type="EMBL" id="MEQ2487615.1"/>
    </source>
</evidence>
<organism evidence="5 6">
    <name type="scientific">Hallella faecis</name>
    <dbReference type="NCBI Taxonomy" id="2841596"/>
    <lineage>
        <taxon>Bacteria</taxon>
        <taxon>Pseudomonadati</taxon>
        <taxon>Bacteroidota</taxon>
        <taxon>Bacteroidia</taxon>
        <taxon>Bacteroidales</taxon>
        <taxon>Prevotellaceae</taxon>
        <taxon>Hallella</taxon>
    </lineage>
</organism>
<dbReference type="InterPro" id="IPR002053">
    <property type="entry name" value="Glyco_hydro_25"/>
</dbReference>
<reference evidence="5 6" key="1">
    <citation type="submission" date="2024-04" db="EMBL/GenBank/DDBJ databases">
        <title>Human intestinal bacterial collection.</title>
        <authorList>
            <person name="Pauvert C."/>
            <person name="Hitch T.C.A."/>
            <person name="Clavel T."/>
        </authorList>
    </citation>
    <scope>NUCLEOTIDE SEQUENCE [LARGE SCALE GENOMIC DNA]</scope>
    <source>
        <strain evidence="5 6">CLA-AA-H145</strain>
    </source>
</reference>
<dbReference type="RefSeq" id="WP_215760680.1">
    <property type="nucleotide sequence ID" value="NZ_JAHKBE010000061.1"/>
</dbReference>
<dbReference type="InterPro" id="IPR017853">
    <property type="entry name" value="GH"/>
</dbReference>
<dbReference type="SMART" id="SM00641">
    <property type="entry name" value="Glyco_25"/>
    <property type="match status" value="1"/>
</dbReference>
<dbReference type="InterPro" id="IPR018077">
    <property type="entry name" value="Glyco_hydro_fam25_subgr"/>
</dbReference>
<evidence type="ECO:0000256" key="2">
    <source>
        <dbReference type="ARBA" id="ARBA00022801"/>
    </source>
</evidence>
<comment type="caution">
    <text evidence="5">The sequence shown here is derived from an EMBL/GenBank/DDBJ whole genome shotgun (WGS) entry which is preliminary data.</text>
</comment>
<evidence type="ECO:0000313" key="6">
    <source>
        <dbReference type="Proteomes" id="UP001487296"/>
    </source>
</evidence>
<gene>
    <name evidence="5" type="ORF">AAAT34_11265</name>
</gene>
<dbReference type="PROSITE" id="PS51904">
    <property type="entry name" value="GLYCOSYL_HYDROL_F25_2"/>
    <property type="match status" value="1"/>
</dbReference>
<evidence type="ECO:0000256" key="1">
    <source>
        <dbReference type="ARBA" id="ARBA00010646"/>
    </source>
</evidence>
<name>A0ABV1FTC5_9BACT</name>
<dbReference type="Pfam" id="PF01183">
    <property type="entry name" value="Glyco_hydro_25"/>
    <property type="match status" value="1"/>
</dbReference>
<dbReference type="SUPFAM" id="SSF51445">
    <property type="entry name" value="(Trans)glycosidases"/>
    <property type="match status" value="1"/>
</dbReference>
<feature type="signal peptide" evidence="4">
    <location>
        <begin position="1"/>
        <end position="19"/>
    </location>
</feature>
<keyword evidence="3" id="KW-0326">Glycosidase</keyword>
<accession>A0ABV1FTC5</accession>
<proteinExistence type="inferred from homology"/>
<sequence>MNRIITLLISLLAFSSLHAQSRYTECEDTCSHIHGIDISHYQGSVFWETVGESKMAYVYLKATEGGDNIDSKYKQNIDLAHKYGLKVGSYHFYRPKIAQQTQLENFMTQCRPGDQDLLPMIDIETRSGLSKEAFRDSLFIFLDLVEKAYKQKPLLYTGANFYDNNLLGLLGDYKVMIAQYTAREPVLKDDLDFILWQYTGKGHLNGINGYVDKSRFMGNHRLREIRFRHR</sequence>
<dbReference type="PANTHER" id="PTHR34135">
    <property type="entry name" value="LYSOZYME"/>
    <property type="match status" value="1"/>
</dbReference>